<name>A0ABV3YXL4_9PSED</name>
<dbReference type="SUPFAM" id="SSF52317">
    <property type="entry name" value="Class I glutamine amidotransferase-like"/>
    <property type="match status" value="1"/>
</dbReference>
<dbReference type="InterPro" id="IPR029062">
    <property type="entry name" value="Class_I_gatase-like"/>
</dbReference>
<dbReference type="InterPro" id="IPR052158">
    <property type="entry name" value="INH-QAR"/>
</dbReference>
<evidence type="ECO:0000313" key="3">
    <source>
        <dbReference type="Proteomes" id="UP001560296"/>
    </source>
</evidence>
<dbReference type="Gene3D" id="3.40.50.880">
    <property type="match status" value="1"/>
</dbReference>
<feature type="domain" description="DJ-1/PfpI" evidence="1">
    <location>
        <begin position="18"/>
        <end position="191"/>
    </location>
</feature>
<dbReference type="EMBL" id="JBFTEG010000019">
    <property type="protein sequence ID" value="MEX6504081.1"/>
    <property type="molecule type" value="Genomic_DNA"/>
</dbReference>
<dbReference type="Pfam" id="PF01965">
    <property type="entry name" value="DJ-1_PfpI"/>
    <property type="match status" value="1"/>
</dbReference>
<dbReference type="PANTHER" id="PTHR43130:SF14">
    <property type="entry name" value="DJ-1_PFPI DOMAIN-CONTAINING PROTEIN"/>
    <property type="match status" value="1"/>
</dbReference>
<evidence type="ECO:0000259" key="1">
    <source>
        <dbReference type="Pfam" id="PF01965"/>
    </source>
</evidence>
<dbReference type="InterPro" id="IPR002818">
    <property type="entry name" value="DJ-1/PfpI"/>
</dbReference>
<proteinExistence type="predicted"/>
<dbReference type="RefSeq" id="WP_369289020.1">
    <property type="nucleotide sequence ID" value="NZ_JBFTEG010000019.1"/>
</dbReference>
<keyword evidence="2" id="KW-0456">Lyase</keyword>
<gene>
    <name evidence="2" type="ORF">AB5S05_18620</name>
</gene>
<protein>
    <submittedName>
        <fullName evidence="2">DJ-1/PfpI family protein</fullName>
        <ecNumber evidence="2">4.2.1.-</ecNumber>
    </submittedName>
</protein>
<evidence type="ECO:0000313" key="2">
    <source>
        <dbReference type="EMBL" id="MEX6504081.1"/>
    </source>
</evidence>
<reference evidence="2 3" key="1">
    <citation type="submission" date="2024-07" db="EMBL/GenBank/DDBJ databases">
        <authorList>
            <person name="Li M."/>
        </authorList>
    </citation>
    <scope>NUCLEOTIDE SEQUENCE [LARGE SCALE GENOMIC DNA]</scope>
    <source>
        <strain evidence="2 3">25A3E</strain>
    </source>
</reference>
<keyword evidence="3" id="KW-1185">Reference proteome</keyword>
<comment type="caution">
    <text evidence="2">The sequence shown here is derived from an EMBL/GenBank/DDBJ whole genome shotgun (WGS) entry which is preliminary data.</text>
</comment>
<dbReference type="Proteomes" id="UP001560296">
    <property type="component" value="Unassembled WGS sequence"/>
</dbReference>
<organism evidence="2 3">
    <name type="scientific">Pseudomonas zhanjiangensis</name>
    <dbReference type="NCBI Taxonomy" id="3239015"/>
    <lineage>
        <taxon>Bacteria</taxon>
        <taxon>Pseudomonadati</taxon>
        <taxon>Pseudomonadota</taxon>
        <taxon>Gammaproteobacteria</taxon>
        <taxon>Pseudomonadales</taxon>
        <taxon>Pseudomonadaceae</taxon>
        <taxon>Pseudomonas</taxon>
    </lineage>
</organism>
<dbReference type="GO" id="GO:0016829">
    <property type="term" value="F:lyase activity"/>
    <property type="evidence" value="ECO:0007669"/>
    <property type="project" value="UniProtKB-KW"/>
</dbReference>
<sequence length="220" mass="23599">MDKHEPLAARVHQRTLEVGILLFPEVEILDFAGPYEVFSVAARVARRDRLLAHDAFRLRSIAAERTLIRARHGLRLMADADFADEPACDLLIVPGGVVDQPLSDPATLAWVRQAAAQAAVTASVCTGAFILAEAGLLAGQRVTTHWEDIADLRSRYPDLTVAESVPFVDLGATLTSAGISAGIAMSLHLVARILGPQAARATARQMQYDWTDSVQPLGGG</sequence>
<dbReference type="EC" id="4.2.1.-" evidence="2"/>
<dbReference type="CDD" id="cd03139">
    <property type="entry name" value="GATase1_PfpI_2"/>
    <property type="match status" value="1"/>
</dbReference>
<dbReference type="PANTHER" id="PTHR43130">
    <property type="entry name" value="ARAC-FAMILY TRANSCRIPTIONAL REGULATOR"/>
    <property type="match status" value="1"/>
</dbReference>
<accession>A0ABV3YXL4</accession>